<dbReference type="Proteomes" id="UP000298663">
    <property type="component" value="Unassembled WGS sequence"/>
</dbReference>
<gene>
    <name evidence="1" type="ORF">L596_026756</name>
</gene>
<proteinExistence type="predicted"/>
<dbReference type="AlphaFoldDB" id="A0A4U5M2C4"/>
<protein>
    <submittedName>
        <fullName evidence="1">Uncharacterized protein</fullName>
    </submittedName>
</protein>
<organism evidence="1 2">
    <name type="scientific">Steinernema carpocapsae</name>
    <name type="common">Entomopathogenic nematode</name>
    <dbReference type="NCBI Taxonomy" id="34508"/>
    <lineage>
        <taxon>Eukaryota</taxon>
        <taxon>Metazoa</taxon>
        <taxon>Ecdysozoa</taxon>
        <taxon>Nematoda</taxon>
        <taxon>Chromadorea</taxon>
        <taxon>Rhabditida</taxon>
        <taxon>Tylenchina</taxon>
        <taxon>Panagrolaimomorpha</taxon>
        <taxon>Strongyloidoidea</taxon>
        <taxon>Steinernematidae</taxon>
        <taxon>Steinernema</taxon>
    </lineage>
</organism>
<name>A0A4U5M2C4_STECR</name>
<reference evidence="1 2" key="2">
    <citation type="journal article" date="2019" name="G3 (Bethesda)">
        <title>Hybrid Assembly of the Genome of the Entomopathogenic Nematode Steinernema carpocapsae Identifies the X-Chromosome.</title>
        <authorList>
            <person name="Serra L."/>
            <person name="Macchietto M."/>
            <person name="Macias-Munoz A."/>
            <person name="McGill C.J."/>
            <person name="Rodriguez I.M."/>
            <person name="Rodriguez B."/>
            <person name="Murad R."/>
            <person name="Mortazavi A."/>
        </authorList>
    </citation>
    <scope>NUCLEOTIDE SEQUENCE [LARGE SCALE GENOMIC DNA]</scope>
    <source>
        <strain evidence="1 2">ALL</strain>
    </source>
</reference>
<evidence type="ECO:0000313" key="2">
    <source>
        <dbReference type="Proteomes" id="UP000298663"/>
    </source>
</evidence>
<sequence length="144" mass="15763">MSGSRHAGIHSARSLRTGAIGNADAFEQCVCSSLLGFRHRFEAKSEQQGGQKKSRARELWSRVISSSLVANYRSVLLTNDVKPAQIAQMHRHFRSLLFEVNGPNDPQLSTCLDSLMSGSAARVSGQKRPACRGHSLELKPTWSG</sequence>
<reference evidence="1 2" key="1">
    <citation type="journal article" date="2015" name="Genome Biol.">
        <title>Comparative genomics of Steinernema reveals deeply conserved gene regulatory networks.</title>
        <authorList>
            <person name="Dillman A.R."/>
            <person name="Macchietto M."/>
            <person name="Porter C.F."/>
            <person name="Rogers A."/>
            <person name="Williams B."/>
            <person name="Antoshechkin I."/>
            <person name="Lee M.M."/>
            <person name="Goodwin Z."/>
            <person name="Lu X."/>
            <person name="Lewis E.E."/>
            <person name="Goodrich-Blair H."/>
            <person name="Stock S.P."/>
            <person name="Adams B.J."/>
            <person name="Sternberg P.W."/>
            <person name="Mortazavi A."/>
        </authorList>
    </citation>
    <scope>NUCLEOTIDE SEQUENCE [LARGE SCALE GENOMIC DNA]</scope>
    <source>
        <strain evidence="1 2">ALL</strain>
    </source>
</reference>
<comment type="caution">
    <text evidence="1">The sequence shown here is derived from an EMBL/GenBank/DDBJ whole genome shotgun (WGS) entry which is preliminary data.</text>
</comment>
<evidence type="ECO:0000313" key="1">
    <source>
        <dbReference type="EMBL" id="TKR62847.1"/>
    </source>
</evidence>
<accession>A0A4U5M2C4</accession>
<keyword evidence="2" id="KW-1185">Reference proteome</keyword>
<dbReference type="EMBL" id="AZBU02000010">
    <property type="protein sequence ID" value="TKR62847.1"/>
    <property type="molecule type" value="Genomic_DNA"/>
</dbReference>